<protein>
    <recommendedName>
        <fullName evidence="3">Alpha/beta hydrolase</fullName>
    </recommendedName>
</protein>
<dbReference type="Gene3D" id="2.30.30.700">
    <property type="entry name" value="SLA1 homology domain 1"/>
    <property type="match status" value="1"/>
</dbReference>
<organism evidence="2">
    <name type="scientific">Oceaniferula spumae</name>
    <dbReference type="NCBI Taxonomy" id="2979115"/>
    <lineage>
        <taxon>Bacteria</taxon>
        <taxon>Pseudomonadati</taxon>
        <taxon>Verrucomicrobiota</taxon>
        <taxon>Verrucomicrobiia</taxon>
        <taxon>Verrucomicrobiales</taxon>
        <taxon>Verrucomicrobiaceae</taxon>
        <taxon>Oceaniferula</taxon>
    </lineage>
</organism>
<gene>
    <name evidence="2" type="ORF">NT6N_30610</name>
</gene>
<feature type="chain" id="PRO_5043523863" description="Alpha/beta hydrolase" evidence="1">
    <location>
        <begin position="19"/>
        <end position="301"/>
    </location>
</feature>
<sequence>MKVLVSALASLLFLLALAPDTHANTAIRQWSYADGKSFKALILGWDSKTDLVTLSRGNNDTFTVKRTDLSLADQAYVRQWFNNREQLEKKLKEAGGKMLYLQTSGTWQTDYYVYQPSTYKADGTDPMLLLFSSSGNGYTMMLRHFEAAEKVGMVLVTADYFSNKNSGPTSDKHFTEMLPQLEIISHDPKKLFLGGDSGGALRAYHYTADFDRPWAGVYANGGWLGRDHTRKYRANMRVAMINGHKDKNALHFTKGDTDYLTESRSCNVALFSFEGGHQLAPTEAQVEAFNWLLGNAKSEGE</sequence>
<dbReference type="EMBL" id="AP026866">
    <property type="protein sequence ID" value="BDS08021.1"/>
    <property type="molecule type" value="Genomic_DNA"/>
</dbReference>
<name>A0AAT9FPR1_9BACT</name>
<evidence type="ECO:0008006" key="3">
    <source>
        <dbReference type="Google" id="ProtNLM"/>
    </source>
</evidence>
<feature type="signal peptide" evidence="1">
    <location>
        <begin position="1"/>
        <end position="18"/>
    </location>
</feature>
<keyword evidence="1" id="KW-0732">Signal</keyword>
<evidence type="ECO:0000313" key="2">
    <source>
        <dbReference type="EMBL" id="BDS08021.1"/>
    </source>
</evidence>
<dbReference type="InterPro" id="IPR029058">
    <property type="entry name" value="AB_hydrolase_fold"/>
</dbReference>
<proteinExistence type="predicted"/>
<accession>A0AAT9FPR1</accession>
<dbReference type="AlphaFoldDB" id="A0AAT9FPR1"/>
<reference evidence="2" key="1">
    <citation type="submission" date="2024-07" db="EMBL/GenBank/DDBJ databases">
        <title>Complete genome sequence of Verrucomicrobiaceae bacterium NT6N.</title>
        <authorList>
            <person name="Huang C."/>
            <person name="Takami H."/>
            <person name="Hamasaki K."/>
        </authorList>
    </citation>
    <scope>NUCLEOTIDE SEQUENCE</scope>
    <source>
        <strain evidence="2">NT6N</strain>
    </source>
</reference>
<dbReference type="KEGG" id="osu:NT6N_30610"/>
<dbReference type="Gene3D" id="3.40.50.1820">
    <property type="entry name" value="alpha/beta hydrolase"/>
    <property type="match status" value="1"/>
</dbReference>
<evidence type="ECO:0000256" key="1">
    <source>
        <dbReference type="SAM" id="SignalP"/>
    </source>
</evidence>
<dbReference type="SUPFAM" id="SSF53474">
    <property type="entry name" value="alpha/beta-Hydrolases"/>
    <property type="match status" value="1"/>
</dbReference>